<dbReference type="GO" id="GO:0005789">
    <property type="term" value="C:endoplasmic reticulum membrane"/>
    <property type="evidence" value="ECO:0007669"/>
    <property type="project" value="UniProtKB-SubCell"/>
</dbReference>
<evidence type="ECO:0000313" key="3">
    <source>
        <dbReference type="EMBL" id="CAH0477282.1"/>
    </source>
</evidence>
<keyword evidence="1" id="KW-0812">Transmembrane</keyword>
<keyword evidence="1" id="KW-0337">GPI-anchor biosynthesis</keyword>
<keyword evidence="1" id="KW-1133">Transmembrane helix</keyword>
<name>A0AAU9KYV0_9STRA</name>
<keyword evidence="1" id="KW-0472">Membrane</keyword>
<dbReference type="Proteomes" id="UP001160483">
    <property type="component" value="Unassembled WGS sequence"/>
</dbReference>
<keyword evidence="1" id="KW-0256">Endoplasmic reticulum</keyword>
<accession>A0AAU9KYV0</accession>
<dbReference type="EC" id="2.-.-.-" evidence="1"/>
<dbReference type="PANTHER" id="PTHR12250">
    <property type="entry name" value="PHOSPHATIDYLINOSITOL GLYCAN, CLASS N"/>
    <property type="match status" value="1"/>
</dbReference>
<dbReference type="Pfam" id="PF04987">
    <property type="entry name" value="PigN"/>
    <property type="match status" value="1"/>
</dbReference>
<dbReference type="GO" id="GO:0051377">
    <property type="term" value="F:mannose-ethanolamine phosphotransferase activity"/>
    <property type="evidence" value="ECO:0007669"/>
    <property type="project" value="UniProtKB-UniRule"/>
</dbReference>
<keyword evidence="1" id="KW-0808">Transferase</keyword>
<proteinExistence type="inferred from homology"/>
<feature type="transmembrane region" description="Helical" evidence="1">
    <location>
        <begin position="75"/>
        <end position="93"/>
    </location>
</feature>
<dbReference type="PANTHER" id="PTHR12250:SF0">
    <property type="entry name" value="GPI ETHANOLAMINE PHOSPHATE TRANSFERASE 1"/>
    <property type="match status" value="1"/>
</dbReference>
<organism evidence="3 4">
    <name type="scientific">Peronospora belbahrii</name>
    <dbReference type="NCBI Taxonomy" id="622444"/>
    <lineage>
        <taxon>Eukaryota</taxon>
        <taxon>Sar</taxon>
        <taxon>Stramenopiles</taxon>
        <taxon>Oomycota</taxon>
        <taxon>Peronosporomycetes</taxon>
        <taxon>Peronosporales</taxon>
        <taxon>Peronosporaceae</taxon>
        <taxon>Peronospora</taxon>
    </lineage>
</organism>
<protein>
    <recommendedName>
        <fullName evidence="1">GPI ethanolamine phosphate transferase 1</fullName>
        <ecNumber evidence="1">2.-.-.-</ecNumber>
    </recommendedName>
</protein>
<comment type="similarity">
    <text evidence="1">Belongs to the PIGG/PIGN/PIGO family. PIGN subfamily.</text>
</comment>
<comment type="caution">
    <text evidence="1">Lacks conserved residue(s) required for the propagation of feature annotation.</text>
</comment>
<feature type="transmembrane region" description="Helical" evidence="1">
    <location>
        <begin position="113"/>
        <end position="140"/>
    </location>
</feature>
<dbReference type="GO" id="GO:0006506">
    <property type="term" value="P:GPI anchor biosynthetic process"/>
    <property type="evidence" value="ECO:0007669"/>
    <property type="project" value="UniProtKB-KW"/>
</dbReference>
<comment type="function">
    <text evidence="1">Ethanolamine phosphate transferase involved in glycosylphosphatidylinositol-anchor biosynthesis. Transfers ethanolamine phosphate to the first alpha-1,4-linked mannose of the glycosylphosphatidylinositol precursor of GPI-anchor.</text>
</comment>
<feature type="domain" description="GPI ethanolamine phosphate transferase 1 C-terminal" evidence="2">
    <location>
        <begin position="17"/>
        <end position="137"/>
    </location>
</feature>
<dbReference type="InterPro" id="IPR007070">
    <property type="entry name" value="GPI_EtnP_transferase_1"/>
</dbReference>
<dbReference type="InterPro" id="IPR017852">
    <property type="entry name" value="GPI_EtnP_transferase_1_C"/>
</dbReference>
<evidence type="ECO:0000259" key="2">
    <source>
        <dbReference type="Pfam" id="PF04987"/>
    </source>
</evidence>
<gene>
    <name evidence="3" type="ORF">PBS003_LOCUS4031</name>
</gene>
<reference evidence="3" key="1">
    <citation type="submission" date="2021-11" db="EMBL/GenBank/DDBJ databases">
        <authorList>
            <person name="Islam A."/>
            <person name="Islam S."/>
            <person name="Flora M.S."/>
            <person name="Rahman M."/>
            <person name="Ziaur R.M."/>
            <person name="Epstein J.H."/>
            <person name="Hassan M."/>
            <person name="Klassen M."/>
            <person name="Woodard K."/>
            <person name="Webb A."/>
            <person name="Webby R.J."/>
            <person name="El Zowalaty M.E."/>
        </authorList>
    </citation>
    <scope>NUCLEOTIDE SEQUENCE</scope>
    <source>
        <strain evidence="3">Pbs3</strain>
    </source>
</reference>
<feature type="transmembrane region" description="Helical" evidence="1">
    <location>
        <begin position="12"/>
        <end position="34"/>
    </location>
</feature>
<comment type="subcellular location">
    <subcellularLocation>
        <location evidence="1">Endoplasmic reticulum membrane</location>
        <topology evidence="1">Multi-pass membrane protein</topology>
    </subcellularLocation>
</comment>
<dbReference type="AlphaFoldDB" id="A0AAU9KYV0"/>
<sequence>MTWNVNKQVEGVVRVAVVRLIRVILALTPALALLSTAYEVLFYLALCSALVSWLMMEAEVCITEGVSITREVQRALMLLLFAQVSFFGTNSVASMTNFQLRSIRRFSPESTPFMASALVILKLSIPFAVVGCAFRLILLLPSRVVSMREKGQFGIYVISSSQCRLWI</sequence>
<comment type="caution">
    <text evidence="3">The sequence shown here is derived from an EMBL/GenBank/DDBJ whole genome shotgun (WGS) entry which is preliminary data.</text>
</comment>
<comment type="pathway">
    <text evidence="1">Glycolipid biosynthesis; glycosylphosphatidylinositol-anchor biosynthesis.</text>
</comment>
<dbReference type="EMBL" id="CAKKTJ010000168">
    <property type="protein sequence ID" value="CAH0477282.1"/>
    <property type="molecule type" value="Genomic_DNA"/>
</dbReference>
<evidence type="ECO:0000256" key="1">
    <source>
        <dbReference type="RuleBase" id="RU367138"/>
    </source>
</evidence>
<feature type="transmembrane region" description="Helical" evidence="1">
    <location>
        <begin position="40"/>
        <end position="63"/>
    </location>
</feature>
<evidence type="ECO:0000313" key="4">
    <source>
        <dbReference type="Proteomes" id="UP001160483"/>
    </source>
</evidence>